<dbReference type="Proteomes" id="UP001189429">
    <property type="component" value="Unassembled WGS sequence"/>
</dbReference>
<sequence length="179" mass="19522">ADLRVFMFMPLLVPPLTPVSRLPSLFGAGLSAAAPRECIRRDGRPPLRRDPRAGAERRAVRVGGTRGGVWRERREGEKRKGKARWKRNWPPQPRARLGQWLLDRAPWRTAAGGNLPGEEEEGEKEEEEAWPRSAEPGLGGTSAPLLPTAGSDETVSFGGTRAGVADLLAAGPAAHWRRA</sequence>
<gene>
    <name evidence="2" type="ORF">PCOR1329_LOCUS66478</name>
</gene>
<feature type="compositionally biased region" description="Basic and acidic residues" evidence="1">
    <location>
        <begin position="41"/>
        <end position="59"/>
    </location>
</feature>
<evidence type="ECO:0000313" key="2">
    <source>
        <dbReference type="EMBL" id="CAK0884601.1"/>
    </source>
</evidence>
<evidence type="ECO:0000256" key="1">
    <source>
        <dbReference type="SAM" id="MobiDB-lite"/>
    </source>
</evidence>
<feature type="region of interest" description="Disordered" evidence="1">
    <location>
        <begin position="108"/>
        <end position="158"/>
    </location>
</feature>
<feature type="non-terminal residue" evidence="2">
    <location>
        <position position="1"/>
    </location>
</feature>
<protein>
    <submittedName>
        <fullName evidence="2">Uncharacterized protein</fullName>
    </submittedName>
</protein>
<feature type="compositionally biased region" description="Acidic residues" evidence="1">
    <location>
        <begin position="117"/>
        <end position="128"/>
    </location>
</feature>
<name>A0ABN9WI00_9DINO</name>
<dbReference type="EMBL" id="CAUYUJ010018568">
    <property type="protein sequence ID" value="CAK0884601.1"/>
    <property type="molecule type" value="Genomic_DNA"/>
</dbReference>
<comment type="caution">
    <text evidence="2">The sequence shown here is derived from an EMBL/GenBank/DDBJ whole genome shotgun (WGS) entry which is preliminary data.</text>
</comment>
<accession>A0ABN9WI00</accession>
<proteinExistence type="predicted"/>
<feature type="region of interest" description="Disordered" evidence="1">
    <location>
        <begin position="41"/>
        <end position="92"/>
    </location>
</feature>
<evidence type="ECO:0000313" key="3">
    <source>
        <dbReference type="Proteomes" id="UP001189429"/>
    </source>
</evidence>
<organism evidence="2 3">
    <name type="scientific">Prorocentrum cordatum</name>
    <dbReference type="NCBI Taxonomy" id="2364126"/>
    <lineage>
        <taxon>Eukaryota</taxon>
        <taxon>Sar</taxon>
        <taxon>Alveolata</taxon>
        <taxon>Dinophyceae</taxon>
        <taxon>Prorocentrales</taxon>
        <taxon>Prorocentraceae</taxon>
        <taxon>Prorocentrum</taxon>
    </lineage>
</organism>
<keyword evidence="3" id="KW-1185">Reference proteome</keyword>
<reference evidence="2" key="1">
    <citation type="submission" date="2023-10" db="EMBL/GenBank/DDBJ databases">
        <authorList>
            <person name="Chen Y."/>
            <person name="Shah S."/>
            <person name="Dougan E. K."/>
            <person name="Thang M."/>
            <person name="Chan C."/>
        </authorList>
    </citation>
    <scope>NUCLEOTIDE SEQUENCE [LARGE SCALE GENOMIC DNA]</scope>
</reference>
<feature type="compositionally biased region" description="Basic and acidic residues" evidence="1">
    <location>
        <begin position="69"/>
        <end position="78"/>
    </location>
</feature>